<dbReference type="GO" id="GO:0003677">
    <property type="term" value="F:DNA binding"/>
    <property type="evidence" value="ECO:0007669"/>
    <property type="project" value="UniProtKB-UniRule"/>
</dbReference>
<dbReference type="InterPro" id="IPR009057">
    <property type="entry name" value="Homeodomain-like_sf"/>
</dbReference>
<evidence type="ECO:0000259" key="3">
    <source>
        <dbReference type="PROSITE" id="PS50977"/>
    </source>
</evidence>
<dbReference type="InterPro" id="IPR050109">
    <property type="entry name" value="HTH-type_TetR-like_transc_reg"/>
</dbReference>
<sequence>MERKSAAGSIRNKERSKKKFLDAVGKILKTKGYAGLKVNDIASTAGVDKKMIYTYFGGMDGLIDEYIRSQDYWIKVTDDKIDKIIPNINDGGKEFIEEMLLSQFEYVYKNKEAQKLLLWSISEPRKSLRKLIDTQEENGEHIFENIFEPHFLEKSEDFRAVMAIMVSGLYYLNIFASVNGSIFCGLDMNSTEGRERIKRAISFLVEQSYDNLHKIDEKSKS</sequence>
<dbReference type="OrthoDB" id="836882at2"/>
<keyword evidence="5" id="KW-1185">Reference proteome</keyword>
<dbReference type="Gene3D" id="1.10.357.10">
    <property type="entry name" value="Tetracycline Repressor, domain 2"/>
    <property type="match status" value="1"/>
</dbReference>
<evidence type="ECO:0000256" key="1">
    <source>
        <dbReference type="ARBA" id="ARBA00023125"/>
    </source>
</evidence>
<evidence type="ECO:0000313" key="4">
    <source>
        <dbReference type="EMBL" id="OCA77429.1"/>
    </source>
</evidence>
<dbReference type="PRINTS" id="PR00455">
    <property type="entry name" value="HTHTETR"/>
</dbReference>
<reference evidence="4 5" key="1">
    <citation type="submission" date="2016-07" db="EMBL/GenBank/DDBJ databases">
        <authorList>
            <person name="Jeong J.-J."/>
            <person name="Kim D.W."/>
            <person name="Sang M.K."/>
            <person name="Choi I.-G."/>
            <person name="Kim K.D."/>
        </authorList>
    </citation>
    <scope>NUCLEOTIDE SEQUENCE [LARGE SCALE GENOMIC DNA]</scope>
    <source>
        <strain evidence="4 5">UTM-3</strain>
    </source>
</reference>
<dbReference type="RefSeq" id="WP_065393180.1">
    <property type="nucleotide sequence ID" value="NZ_JBOFOB010000059.1"/>
</dbReference>
<protein>
    <submittedName>
        <fullName evidence="4">TetR family transcriptional regulator</fullName>
    </submittedName>
</protein>
<accession>A0A1B9A0S1</accession>
<gene>
    <name evidence="4" type="ORF">BBI01_02955</name>
</gene>
<name>A0A1B9A0S1_9FLAO</name>
<dbReference type="Pfam" id="PF00440">
    <property type="entry name" value="TetR_N"/>
    <property type="match status" value="1"/>
</dbReference>
<dbReference type="PROSITE" id="PS50977">
    <property type="entry name" value="HTH_TETR_2"/>
    <property type="match status" value="1"/>
</dbReference>
<feature type="DNA-binding region" description="H-T-H motif" evidence="2">
    <location>
        <begin position="37"/>
        <end position="56"/>
    </location>
</feature>
<organism evidence="4 5">
    <name type="scientific">Chryseobacterium artocarpi</name>
    <dbReference type="NCBI Taxonomy" id="1414727"/>
    <lineage>
        <taxon>Bacteria</taxon>
        <taxon>Pseudomonadati</taxon>
        <taxon>Bacteroidota</taxon>
        <taxon>Flavobacteriia</taxon>
        <taxon>Flavobacteriales</taxon>
        <taxon>Weeksellaceae</taxon>
        <taxon>Chryseobacterium group</taxon>
        <taxon>Chryseobacterium</taxon>
    </lineage>
</organism>
<dbReference type="PANTHER" id="PTHR30328:SF54">
    <property type="entry name" value="HTH-TYPE TRANSCRIPTIONAL REPRESSOR SCO4008"/>
    <property type="match status" value="1"/>
</dbReference>
<keyword evidence="1 2" id="KW-0238">DNA-binding</keyword>
<dbReference type="Proteomes" id="UP000092651">
    <property type="component" value="Unassembled WGS sequence"/>
</dbReference>
<evidence type="ECO:0000313" key="5">
    <source>
        <dbReference type="Proteomes" id="UP000092651"/>
    </source>
</evidence>
<dbReference type="PANTHER" id="PTHR30328">
    <property type="entry name" value="TRANSCRIPTIONAL REPRESSOR"/>
    <property type="match status" value="1"/>
</dbReference>
<feature type="domain" description="HTH tetR-type" evidence="3">
    <location>
        <begin position="14"/>
        <end position="74"/>
    </location>
</feature>
<dbReference type="InterPro" id="IPR001647">
    <property type="entry name" value="HTH_TetR"/>
</dbReference>
<proteinExistence type="predicted"/>
<comment type="caution">
    <text evidence="4">The sequence shown here is derived from an EMBL/GenBank/DDBJ whole genome shotgun (WGS) entry which is preliminary data.</text>
</comment>
<evidence type="ECO:0000256" key="2">
    <source>
        <dbReference type="PROSITE-ProRule" id="PRU00335"/>
    </source>
</evidence>
<dbReference type="EMBL" id="MAYH01000001">
    <property type="protein sequence ID" value="OCA77429.1"/>
    <property type="molecule type" value="Genomic_DNA"/>
</dbReference>
<dbReference type="SUPFAM" id="SSF46689">
    <property type="entry name" value="Homeodomain-like"/>
    <property type="match status" value="1"/>
</dbReference>
<dbReference type="AlphaFoldDB" id="A0A1B9A0S1"/>